<dbReference type="Pfam" id="PF06904">
    <property type="entry name" value="Extensin-like_C"/>
    <property type="match status" value="1"/>
</dbReference>
<gene>
    <name evidence="3" type="ORF">GG681_16995</name>
</gene>
<evidence type="ECO:0000259" key="2">
    <source>
        <dbReference type="Pfam" id="PF06904"/>
    </source>
</evidence>
<dbReference type="EMBL" id="WIXK01000014">
    <property type="protein sequence ID" value="MQY44344.1"/>
    <property type="molecule type" value="Genomic_DNA"/>
</dbReference>
<feature type="chain" id="PRO_5032478055" evidence="1">
    <location>
        <begin position="19"/>
        <end position="226"/>
    </location>
</feature>
<dbReference type="RefSeq" id="WP_153549237.1">
    <property type="nucleotide sequence ID" value="NZ_WIXK01000014.1"/>
</dbReference>
<dbReference type="AlphaFoldDB" id="A0A844B1D1"/>
<protein>
    <submittedName>
        <fullName evidence="3">Extensin-like protein</fullName>
    </submittedName>
</protein>
<feature type="domain" description="Extensin-like C-terminal" evidence="2">
    <location>
        <begin position="78"/>
        <end position="226"/>
    </location>
</feature>
<sequence>MKARLIAALVLMAGPLFAEESLPLFDVAAIAPPAATGILPYQGSEPALFGRRKRKRNAICGDPDLTGEVVGSVPGKLKGCGAQDAVRISAVSGVSLSQHSVMTCETAQALKTWVEKGVQPAFRKKVVGLRVAAHYSCRTRNNRPGAKISEHGRGKAIDISGFILKNGETITVLKGWKKRKTRKQLEKVWKAACGPFGTVLGPRADRYHQDHFHFDTASHRSGPYCR</sequence>
<accession>A0A844B1D1</accession>
<proteinExistence type="predicted"/>
<evidence type="ECO:0000313" key="4">
    <source>
        <dbReference type="Proteomes" id="UP000436694"/>
    </source>
</evidence>
<comment type="caution">
    <text evidence="3">The sequence shown here is derived from an EMBL/GenBank/DDBJ whole genome shotgun (WGS) entry which is preliminary data.</text>
</comment>
<reference evidence="3 4" key="1">
    <citation type="submission" date="2019-10" db="EMBL/GenBank/DDBJ databases">
        <title>Epibacterium sp. nov., isolated from seawater.</title>
        <authorList>
            <person name="Zhang X."/>
            <person name="Li N."/>
        </authorList>
    </citation>
    <scope>NUCLEOTIDE SEQUENCE [LARGE SCALE GENOMIC DNA]</scope>
    <source>
        <strain evidence="3 4">SM1969</strain>
    </source>
</reference>
<dbReference type="Proteomes" id="UP000436694">
    <property type="component" value="Unassembled WGS sequence"/>
</dbReference>
<feature type="signal peptide" evidence="1">
    <location>
        <begin position="1"/>
        <end position="18"/>
    </location>
</feature>
<evidence type="ECO:0000313" key="3">
    <source>
        <dbReference type="EMBL" id="MQY44344.1"/>
    </source>
</evidence>
<evidence type="ECO:0000256" key="1">
    <source>
        <dbReference type="SAM" id="SignalP"/>
    </source>
</evidence>
<dbReference type="InterPro" id="IPR009683">
    <property type="entry name" value="Extensin-like_C"/>
</dbReference>
<name>A0A844B1D1_9RHOB</name>
<keyword evidence="1" id="KW-0732">Signal</keyword>
<keyword evidence="4" id="KW-1185">Reference proteome</keyword>
<organism evidence="3 4">
    <name type="scientific">Tritonibacter aquimaris</name>
    <dbReference type="NCBI Taxonomy" id="2663379"/>
    <lineage>
        <taxon>Bacteria</taxon>
        <taxon>Pseudomonadati</taxon>
        <taxon>Pseudomonadota</taxon>
        <taxon>Alphaproteobacteria</taxon>
        <taxon>Rhodobacterales</taxon>
        <taxon>Paracoccaceae</taxon>
        <taxon>Tritonibacter</taxon>
    </lineage>
</organism>